<evidence type="ECO:0000313" key="1">
    <source>
        <dbReference type="EMBL" id="EMC96467.1"/>
    </source>
</evidence>
<dbReference type="eggNOG" id="ENOG502SRJ3">
    <property type="taxonomic scope" value="Eukaryota"/>
</dbReference>
<sequence length="306" mass="34523">LRLPVELRLHIYSFALLEREIWTIGAAQIVGKQHEILHRLYGDDRRPYPGIPQYHEPVVGRYYAASLLSSTSPGVLLASAQAREDLVDETHKTAHTAHQALLLVNKQVHEELTSYFDAPKNRPASLFLQFPTGLHVFHTLTPHLLRQAKSIHIAGSYISRTFNSTRAACLGPQHPVAGKGEYSGGLIPDSRTQLGELVASCFGPEPRHNLTQLDIRIYYPGEDSYSTVWGDDSSPIVVALRNICYGDIRIEVWRGRVGTGVYFSARPCEDGEKRRLVSTVWRRLEEGRKGEPRCGEWIVDPKWPVW</sequence>
<dbReference type="AlphaFoldDB" id="M2LPY4"/>
<dbReference type="HOGENOM" id="CLU_774035_0_0_1"/>
<evidence type="ECO:0000313" key="2">
    <source>
        <dbReference type="Proteomes" id="UP000011761"/>
    </source>
</evidence>
<reference evidence="1 2" key="1">
    <citation type="journal article" date="2012" name="PLoS Pathog.">
        <title>Diverse lifestyles and strategies of plant pathogenesis encoded in the genomes of eighteen Dothideomycetes fungi.</title>
        <authorList>
            <person name="Ohm R.A."/>
            <person name="Feau N."/>
            <person name="Henrissat B."/>
            <person name="Schoch C.L."/>
            <person name="Horwitz B.A."/>
            <person name="Barry K.W."/>
            <person name="Condon B.J."/>
            <person name="Copeland A.C."/>
            <person name="Dhillon B."/>
            <person name="Glaser F."/>
            <person name="Hesse C.N."/>
            <person name="Kosti I."/>
            <person name="LaButti K."/>
            <person name="Lindquist E.A."/>
            <person name="Lucas S."/>
            <person name="Salamov A.A."/>
            <person name="Bradshaw R.E."/>
            <person name="Ciuffetti L."/>
            <person name="Hamelin R.C."/>
            <person name="Kema G.H.J."/>
            <person name="Lawrence C."/>
            <person name="Scott J.A."/>
            <person name="Spatafora J.W."/>
            <person name="Turgeon B.G."/>
            <person name="de Wit P.J.G.M."/>
            <person name="Zhong S."/>
            <person name="Goodwin S.B."/>
            <person name="Grigoriev I.V."/>
        </authorList>
    </citation>
    <scope>NUCLEOTIDE SEQUENCE [LARGE SCALE GENOMIC DNA]</scope>
    <source>
        <strain evidence="1 2">UAMH 10762</strain>
    </source>
</reference>
<organism evidence="1 2">
    <name type="scientific">Baudoinia panamericana (strain UAMH 10762)</name>
    <name type="common">Angels' share fungus</name>
    <name type="synonym">Baudoinia compniacensis (strain UAMH 10762)</name>
    <dbReference type="NCBI Taxonomy" id="717646"/>
    <lineage>
        <taxon>Eukaryota</taxon>
        <taxon>Fungi</taxon>
        <taxon>Dikarya</taxon>
        <taxon>Ascomycota</taxon>
        <taxon>Pezizomycotina</taxon>
        <taxon>Dothideomycetes</taxon>
        <taxon>Dothideomycetidae</taxon>
        <taxon>Mycosphaerellales</taxon>
        <taxon>Teratosphaeriaceae</taxon>
        <taxon>Baudoinia</taxon>
    </lineage>
</organism>
<accession>M2LPY4</accession>
<keyword evidence="2" id="KW-1185">Reference proteome</keyword>
<dbReference type="OrthoDB" id="3899662at2759"/>
<protein>
    <submittedName>
        <fullName evidence="1">Uncharacterized protein</fullName>
    </submittedName>
</protein>
<dbReference type="EMBL" id="KB445555">
    <property type="protein sequence ID" value="EMC96467.1"/>
    <property type="molecule type" value="Genomic_DNA"/>
</dbReference>
<dbReference type="RefSeq" id="XP_007676204.1">
    <property type="nucleotide sequence ID" value="XM_007678014.1"/>
</dbReference>
<dbReference type="KEGG" id="bcom:BAUCODRAFT_44464"/>
<dbReference type="GeneID" id="19114391"/>
<dbReference type="Proteomes" id="UP000011761">
    <property type="component" value="Unassembled WGS sequence"/>
</dbReference>
<name>M2LPY4_BAUPA</name>
<feature type="non-terminal residue" evidence="1">
    <location>
        <position position="306"/>
    </location>
</feature>
<feature type="non-terminal residue" evidence="1">
    <location>
        <position position="1"/>
    </location>
</feature>
<gene>
    <name evidence="1" type="ORF">BAUCODRAFT_44464</name>
</gene>
<proteinExistence type="predicted"/>
<dbReference type="OMA" id="NTYGSVW"/>